<organism evidence="2 3">
    <name type="scientific">Wallemia ichthyophaga</name>
    <dbReference type="NCBI Taxonomy" id="245174"/>
    <lineage>
        <taxon>Eukaryota</taxon>
        <taxon>Fungi</taxon>
        <taxon>Dikarya</taxon>
        <taxon>Basidiomycota</taxon>
        <taxon>Wallemiomycotina</taxon>
        <taxon>Wallemiomycetes</taxon>
        <taxon>Wallemiales</taxon>
        <taxon>Wallemiaceae</taxon>
        <taxon>Wallemia</taxon>
    </lineage>
</organism>
<feature type="compositionally biased region" description="Polar residues" evidence="1">
    <location>
        <begin position="214"/>
        <end position="225"/>
    </location>
</feature>
<protein>
    <submittedName>
        <fullName evidence="2">Uncharacterized protein</fullName>
    </submittedName>
</protein>
<feature type="compositionally biased region" description="Polar residues" evidence="1">
    <location>
        <begin position="12"/>
        <end position="33"/>
    </location>
</feature>
<dbReference type="Proteomes" id="UP000306954">
    <property type="component" value="Unassembled WGS sequence"/>
</dbReference>
<dbReference type="EMBL" id="SPOF01000031">
    <property type="protein sequence ID" value="TIB10424.1"/>
    <property type="molecule type" value="Genomic_DNA"/>
</dbReference>
<feature type="compositionally biased region" description="Polar residues" evidence="1">
    <location>
        <begin position="417"/>
        <end position="433"/>
    </location>
</feature>
<reference evidence="2 3" key="1">
    <citation type="submission" date="2019-03" db="EMBL/GenBank/DDBJ databases">
        <title>Sequencing 23 genomes of Wallemia ichthyophaga.</title>
        <authorList>
            <person name="Gostincar C."/>
        </authorList>
    </citation>
    <scope>NUCLEOTIDE SEQUENCE [LARGE SCALE GENOMIC DNA]</scope>
    <source>
        <strain evidence="2 3">EXF-8621</strain>
    </source>
</reference>
<evidence type="ECO:0000313" key="3">
    <source>
        <dbReference type="Proteomes" id="UP000306954"/>
    </source>
</evidence>
<feature type="region of interest" description="Disordered" evidence="1">
    <location>
        <begin position="1"/>
        <end position="70"/>
    </location>
</feature>
<feature type="compositionally biased region" description="Low complexity" evidence="1">
    <location>
        <begin position="34"/>
        <end position="57"/>
    </location>
</feature>
<comment type="caution">
    <text evidence="2">The sequence shown here is derived from an EMBL/GenBank/DDBJ whole genome shotgun (WGS) entry which is preliminary data.</text>
</comment>
<evidence type="ECO:0000313" key="2">
    <source>
        <dbReference type="EMBL" id="TIB10424.1"/>
    </source>
</evidence>
<evidence type="ECO:0000256" key="1">
    <source>
        <dbReference type="SAM" id="MobiDB-lite"/>
    </source>
</evidence>
<accession>A0A4T0JQN4</accession>
<feature type="region of interest" description="Disordered" evidence="1">
    <location>
        <begin position="214"/>
        <end position="252"/>
    </location>
</feature>
<name>A0A4T0JQN4_WALIC</name>
<feature type="region of interest" description="Disordered" evidence="1">
    <location>
        <begin position="417"/>
        <end position="436"/>
    </location>
</feature>
<gene>
    <name evidence="2" type="ORF">E3P90_02839</name>
</gene>
<dbReference type="AlphaFoldDB" id="A0A4T0JQN4"/>
<sequence length="543" mass="62087">MGLISVPRNGIFNVQSNGQASTSRNVIDESQTAPQLQLQQKEEQQLQQQPQQQPQVQTPSRANDTSNHRRDILSMTTQKIPDELNAANIKRLQITIEKGIIPIVQDSVLPIIKRYVHKHGENYHSQGNTLFTEIFTIVNDLITPMIQSTMEKVSAQHITQLVSNSINTTISTCYLDNIDSNGVDFLHNTHKMRHQNQLNQQSAINAQNNGLQSTWLSSTRSTPSKQDQRKRTRRSNENDEQIADANSKQNDNDEVHFLSHSKNTSPISQEVLKSLSDFRNHLEKNIRSNIDIAKQQELHTSKLKELEHVSRTLNIRTSATQEWRSQTQTCIERLSRNELSIKNASRAFDNMTARMDAMNLQLTQVDQRQSTLRSTDSNQAQGDTENFKISAIENLLEKMGERITSIENTKVAIGGTKLQSAAESRSSTPQQQEKGLEDRLMKKISSLEEKVKEKIIEIRRDASQQQEDLHKNLLEMVQAKLKEHFAGIDESNSGFQDKLQSLRDELKESIFETFEIQRENSSKQERRIADLEIALNKSYEQSW</sequence>
<feature type="compositionally biased region" description="Basic and acidic residues" evidence="1">
    <location>
        <begin position="226"/>
        <end position="237"/>
    </location>
</feature>
<proteinExistence type="predicted"/>